<gene>
    <name evidence="2" type="ORF">EVAR_98308_1</name>
</gene>
<keyword evidence="3" id="KW-1185">Reference proteome</keyword>
<evidence type="ECO:0000313" key="2">
    <source>
        <dbReference type="EMBL" id="GBP60412.1"/>
    </source>
</evidence>
<dbReference type="AlphaFoldDB" id="A0A4C1XBQ7"/>
<feature type="compositionally biased region" description="Basic residues" evidence="1">
    <location>
        <begin position="129"/>
        <end position="143"/>
    </location>
</feature>
<reference evidence="2 3" key="1">
    <citation type="journal article" date="2019" name="Commun. Biol.">
        <title>The bagworm genome reveals a unique fibroin gene that provides high tensile strength.</title>
        <authorList>
            <person name="Kono N."/>
            <person name="Nakamura H."/>
            <person name="Ohtoshi R."/>
            <person name="Tomita M."/>
            <person name="Numata K."/>
            <person name="Arakawa K."/>
        </authorList>
    </citation>
    <scope>NUCLEOTIDE SEQUENCE [LARGE SCALE GENOMIC DNA]</scope>
</reference>
<proteinExistence type="predicted"/>
<feature type="region of interest" description="Disordered" evidence="1">
    <location>
        <begin position="82"/>
        <end position="143"/>
    </location>
</feature>
<evidence type="ECO:0000313" key="3">
    <source>
        <dbReference type="Proteomes" id="UP000299102"/>
    </source>
</evidence>
<protein>
    <submittedName>
        <fullName evidence="2">Uncharacterized protein</fullName>
    </submittedName>
</protein>
<name>A0A4C1XBQ7_EUMVA</name>
<dbReference type="EMBL" id="BGZK01000787">
    <property type="protein sequence ID" value="GBP60412.1"/>
    <property type="molecule type" value="Genomic_DNA"/>
</dbReference>
<evidence type="ECO:0000256" key="1">
    <source>
        <dbReference type="SAM" id="MobiDB-lite"/>
    </source>
</evidence>
<sequence>MQRQHIERSFSAVLEPSRCTLRNTEYMARLLGVPIDECVVSDRPESGFIICQISLNPRSDAGAPASALGRFVLPRHRTETGVQTHVHHNTEERLGEGLTENGQTRGEGRAASSPICADCSPQPRQVRAGTRRVTARRARTHFY</sequence>
<organism evidence="2 3">
    <name type="scientific">Eumeta variegata</name>
    <name type="common">Bagworm moth</name>
    <name type="synonym">Eumeta japonica</name>
    <dbReference type="NCBI Taxonomy" id="151549"/>
    <lineage>
        <taxon>Eukaryota</taxon>
        <taxon>Metazoa</taxon>
        <taxon>Ecdysozoa</taxon>
        <taxon>Arthropoda</taxon>
        <taxon>Hexapoda</taxon>
        <taxon>Insecta</taxon>
        <taxon>Pterygota</taxon>
        <taxon>Neoptera</taxon>
        <taxon>Endopterygota</taxon>
        <taxon>Lepidoptera</taxon>
        <taxon>Glossata</taxon>
        <taxon>Ditrysia</taxon>
        <taxon>Tineoidea</taxon>
        <taxon>Psychidae</taxon>
        <taxon>Oiketicinae</taxon>
        <taxon>Eumeta</taxon>
    </lineage>
</organism>
<accession>A0A4C1XBQ7</accession>
<dbReference type="Proteomes" id="UP000299102">
    <property type="component" value="Unassembled WGS sequence"/>
</dbReference>
<comment type="caution">
    <text evidence="2">The sequence shown here is derived from an EMBL/GenBank/DDBJ whole genome shotgun (WGS) entry which is preliminary data.</text>
</comment>